<dbReference type="STRING" id="133381.A0A2T9ZH47"/>
<evidence type="ECO:0000256" key="4">
    <source>
        <dbReference type="ARBA" id="ARBA00022692"/>
    </source>
</evidence>
<keyword evidence="6" id="KW-0630">Potassium</keyword>
<dbReference type="Pfam" id="PF03493">
    <property type="entry name" value="BK_channel_a"/>
    <property type="match status" value="1"/>
</dbReference>
<dbReference type="InterPro" id="IPR047871">
    <property type="entry name" value="K_chnl_Slo-like"/>
</dbReference>
<keyword evidence="7 11" id="KW-1133">Transmembrane helix</keyword>
<feature type="transmembrane region" description="Helical" evidence="11">
    <location>
        <begin position="272"/>
        <end position="289"/>
    </location>
</feature>
<protein>
    <submittedName>
        <fullName evidence="14">Uncharacterized protein</fullName>
    </submittedName>
</protein>
<evidence type="ECO:0000256" key="11">
    <source>
        <dbReference type="SAM" id="Phobius"/>
    </source>
</evidence>
<evidence type="ECO:0000256" key="10">
    <source>
        <dbReference type="ARBA" id="ARBA00023303"/>
    </source>
</evidence>
<reference evidence="14 15" key="1">
    <citation type="journal article" date="2018" name="MBio">
        <title>Comparative Genomics Reveals the Core Gene Toolbox for the Fungus-Insect Symbiosis.</title>
        <authorList>
            <person name="Wang Y."/>
            <person name="Stata M."/>
            <person name="Wang W."/>
            <person name="Stajich J.E."/>
            <person name="White M.M."/>
            <person name="Moncalvo J.M."/>
        </authorList>
    </citation>
    <scope>NUCLEOTIDE SEQUENCE [LARGE SCALE GENOMIC DNA]</scope>
    <source>
        <strain evidence="14 15">SC-DP-2</strain>
    </source>
</reference>
<dbReference type="Gene3D" id="1.10.287.70">
    <property type="match status" value="1"/>
</dbReference>
<dbReference type="EMBL" id="MBFS01000180">
    <property type="protein sequence ID" value="PVV03923.1"/>
    <property type="molecule type" value="Genomic_DNA"/>
</dbReference>
<evidence type="ECO:0000256" key="6">
    <source>
        <dbReference type="ARBA" id="ARBA00022958"/>
    </source>
</evidence>
<evidence type="ECO:0000313" key="14">
    <source>
        <dbReference type="EMBL" id="PVV03923.1"/>
    </source>
</evidence>
<evidence type="ECO:0000256" key="9">
    <source>
        <dbReference type="ARBA" id="ARBA00023136"/>
    </source>
</evidence>
<dbReference type="PANTHER" id="PTHR10027">
    <property type="entry name" value="CALCIUM-ACTIVATED POTASSIUM CHANNEL ALPHA CHAIN"/>
    <property type="match status" value="1"/>
</dbReference>
<dbReference type="PANTHER" id="PTHR10027:SF10">
    <property type="entry name" value="SLOWPOKE 2, ISOFORM D"/>
    <property type="match status" value="1"/>
</dbReference>
<proteinExistence type="predicted"/>
<sequence>MSQRSVKPKASQSYLFLNDLSKKSYVNQQPPLSATLKPSINDMIRTIFLSKKKKEDFTPTALQVIRFYLNTTLIGQIWYLFDMLLNLLMGILFIYATTYVNENGCKVPLLIHYLDAALGFILFWVFFSRYYITTSKSHFFSTFLVTSVITTFTPIIILRNRLVDPLVYEESFMSAGYCVFFYFARFYRMNHISGEIFKSVRSILKISRVSQKAVESMATVTGTILAITTFTHTVVYLQRAEGEQVMNFGDVLFYTSVSSITGLTSDVVPNTVFTRGVALFIMFLGITWIPTKMAEVFSVIDKRKRFSSQYTSEPNQRYVLVIGDLSLNSLFEFLREFFSEDHGQQIANTNVLLMSENEPDSNVSALLEDPSYKHAVKFIMGSPISQKSLQKAKVNEVSSIFILSSKNLQTSQDEDYRKVMIATAVKRFLIASGKKTNIFAQTMLPETTMYLESITKNVICVPEIRFGTLAQSVSIPGFSSMVQSLVTSIPVSVEDQLKKIVKNNKEYLWLQEYIHGLGQEIYCTNFSQFFKGMRFKDVSKYIYSNFNSILIAIKVSSTHRSGNYQHQYFDDLYINPSSHIFRGDEIGFLISTNSYASDEIENVPYFSLHSSSSDFSEYRGLIPKNSAGSINSELEIQVLKIKREIERSSLDNTKRKKTHKRGASYISYFDGYDGSGKLRNSPKQKTYGSIPHPYKHKDEPSKFKFEFLGEAENARPKLTSFNGYSFTDDAFLSLYNAENDINRVSFENHAVKKRDSTPINSSFSSIGSASETYDVLPRNMSNHIVVCISDNTFPINMEYLVGAIRSSPQGGYAYGKNNKNTQNGNNGNGKNPILQVTFDEENDYPKNDGSYFFRNSSNPQPVVFLCKETPSKNSRDTIEQYENVYFVTGSPLSRADLLKTGILTSSSAIVLLNQLSEPMHAASLLTVINIEALTASIPNYNLMVELNYRENMQFIGDPSPLEIDELYIQSLLMPCFMSGSCLIPNMLDTMICQAFYNENLIPLMKKLIYPNNNLTQEIGISSMISAGLPEKYLTVLKPDPTDCDSSSIFLVPVPKKYVNSTFSSLFYELNIKYSSLCIGLYRNSNSVTQNIYGCIGCHSSSVTVSDMDYSVNNIQYVVLNPDPSTVLLSDDRVYVLSEKFPEW</sequence>
<evidence type="ECO:0000256" key="1">
    <source>
        <dbReference type="ARBA" id="ARBA00004141"/>
    </source>
</evidence>
<comment type="caution">
    <text evidence="14">The sequence shown here is derived from an EMBL/GenBank/DDBJ whole genome shotgun (WGS) entry which is preliminary data.</text>
</comment>
<dbReference type="OrthoDB" id="297496at2759"/>
<keyword evidence="15" id="KW-1185">Reference proteome</keyword>
<accession>A0A2T9ZH47</accession>
<dbReference type="GO" id="GO:0005267">
    <property type="term" value="F:potassium channel activity"/>
    <property type="evidence" value="ECO:0007669"/>
    <property type="project" value="UniProtKB-KW"/>
</dbReference>
<dbReference type="InterPro" id="IPR003929">
    <property type="entry name" value="K_chnl_BK_asu"/>
</dbReference>
<dbReference type="Pfam" id="PF22614">
    <property type="entry name" value="Slo-like_RCK"/>
    <property type="match status" value="2"/>
</dbReference>
<evidence type="ECO:0000259" key="12">
    <source>
        <dbReference type="Pfam" id="PF03493"/>
    </source>
</evidence>
<feature type="transmembrane region" description="Helical" evidence="11">
    <location>
        <begin position="109"/>
        <end position="127"/>
    </location>
</feature>
<feature type="domain" description="RCK N-terminal" evidence="13">
    <location>
        <begin position="316"/>
        <end position="438"/>
    </location>
</feature>
<keyword evidence="9 11" id="KW-0472">Membrane</keyword>
<evidence type="ECO:0000256" key="2">
    <source>
        <dbReference type="ARBA" id="ARBA00022448"/>
    </source>
</evidence>
<keyword evidence="5" id="KW-0631">Potassium channel</keyword>
<evidence type="ECO:0000256" key="8">
    <source>
        <dbReference type="ARBA" id="ARBA00023065"/>
    </source>
</evidence>
<name>A0A2T9ZH47_9FUNG</name>
<dbReference type="AlphaFoldDB" id="A0A2T9ZH47"/>
<keyword evidence="10" id="KW-0407">Ion channel</keyword>
<keyword evidence="4 11" id="KW-0812">Transmembrane</keyword>
<keyword evidence="2" id="KW-0813">Transport</keyword>
<organism evidence="14 15">
    <name type="scientific">Smittium megazygosporum</name>
    <dbReference type="NCBI Taxonomy" id="133381"/>
    <lineage>
        <taxon>Eukaryota</taxon>
        <taxon>Fungi</taxon>
        <taxon>Fungi incertae sedis</taxon>
        <taxon>Zoopagomycota</taxon>
        <taxon>Kickxellomycotina</taxon>
        <taxon>Harpellomycetes</taxon>
        <taxon>Harpellales</taxon>
        <taxon>Legeriomycetaceae</taxon>
        <taxon>Smittium</taxon>
    </lineage>
</organism>
<dbReference type="GO" id="GO:0016020">
    <property type="term" value="C:membrane"/>
    <property type="evidence" value="ECO:0007669"/>
    <property type="project" value="UniProtKB-SubCell"/>
</dbReference>
<feature type="transmembrane region" description="Helical" evidence="11">
    <location>
        <begin position="139"/>
        <end position="159"/>
    </location>
</feature>
<feature type="transmembrane region" description="Helical" evidence="11">
    <location>
        <begin position="171"/>
        <end position="188"/>
    </location>
</feature>
<evidence type="ECO:0000256" key="3">
    <source>
        <dbReference type="ARBA" id="ARBA00022538"/>
    </source>
</evidence>
<keyword evidence="8" id="KW-0406">Ion transport</keyword>
<dbReference type="Gene3D" id="3.40.50.720">
    <property type="entry name" value="NAD(P)-binding Rossmann-like Domain"/>
    <property type="match status" value="2"/>
</dbReference>
<feature type="domain" description="Calcium-activated potassium channel BK alpha subunit" evidence="12">
    <location>
        <begin position="456"/>
        <end position="553"/>
    </location>
</feature>
<comment type="subcellular location">
    <subcellularLocation>
        <location evidence="1">Membrane</location>
        <topology evidence="1">Multi-pass membrane protein</topology>
    </subcellularLocation>
</comment>
<feature type="transmembrane region" description="Helical" evidence="11">
    <location>
        <begin position="77"/>
        <end position="97"/>
    </location>
</feature>
<dbReference type="Proteomes" id="UP000245609">
    <property type="component" value="Unassembled WGS sequence"/>
</dbReference>
<evidence type="ECO:0000256" key="7">
    <source>
        <dbReference type="ARBA" id="ARBA00022989"/>
    </source>
</evidence>
<feature type="domain" description="RCK N-terminal" evidence="13">
    <location>
        <begin position="857"/>
        <end position="938"/>
    </location>
</feature>
<gene>
    <name evidence="14" type="ORF">BB560_001576</name>
</gene>
<evidence type="ECO:0000313" key="15">
    <source>
        <dbReference type="Proteomes" id="UP000245609"/>
    </source>
</evidence>
<dbReference type="InterPro" id="IPR003148">
    <property type="entry name" value="RCK_N"/>
</dbReference>
<keyword evidence="3" id="KW-0633">Potassium transport</keyword>
<evidence type="ECO:0000256" key="5">
    <source>
        <dbReference type="ARBA" id="ARBA00022826"/>
    </source>
</evidence>
<evidence type="ECO:0000259" key="13">
    <source>
        <dbReference type="Pfam" id="PF22614"/>
    </source>
</evidence>